<accession>A0A168RT23</accession>
<reference evidence="1" key="1">
    <citation type="submission" date="2016-04" db="EMBL/GenBank/DDBJ databases">
        <authorList>
            <person name="Evans L.H."/>
            <person name="Alamgir A."/>
            <person name="Owens N."/>
            <person name="Weber N.D."/>
            <person name="Virtaneva K."/>
            <person name="Barbian K."/>
            <person name="Babar A."/>
            <person name="Rosenke K."/>
        </authorList>
    </citation>
    <scope>NUCLEOTIDE SEQUENCE [LARGE SCALE GENOMIC DNA]</scope>
    <source>
        <strain evidence="1">CBS 101.48</strain>
    </source>
</reference>
<keyword evidence="2" id="KW-1185">Reference proteome</keyword>
<dbReference type="InParanoid" id="A0A168RT23"/>
<dbReference type="STRING" id="4829.A0A168RT23"/>
<sequence>MHKAGFNDFVLWFKFILPFEDGPDLNHVYPQALSKQLIRSFNASSVWSASDVTIELNHDAYMRSVNTEKALSMGWNGTGVPPTGRFWFVNDTSYNNTSIEKDQVDFRYVFLHELLHGLGFLSSWAAYFWSSSSPFRRLVENAVDDDLLKVITPGMHWRVEEKVGPTFITGFQSTMIFDKYLVSYNNNDIHQPPTNMSQLGFSMQNFCTEGDDQFILNFLTAFHNTSQAVAAVHLWNAMSQPNSLLFNFSTPLVANSSYLTDRYLADTYHNMTLLTGASVLNTPLEQFDQTSNRPSAAISHVDDIYNSTVDFLMTQGFIAGSSLEDITQEMYQNIPVIYYNTTTSNNSIVTNTYASPIGPGILRILDSMGYSTALTNTSYLATGTRTVKFRSKCGDINDNSPSKFKPSETPSSSNDASYTIVKPWPLIFVVLLWLI</sequence>
<organism evidence="1">
    <name type="scientific">Absidia glauca</name>
    <name type="common">Pin mould</name>
    <dbReference type="NCBI Taxonomy" id="4829"/>
    <lineage>
        <taxon>Eukaryota</taxon>
        <taxon>Fungi</taxon>
        <taxon>Fungi incertae sedis</taxon>
        <taxon>Mucoromycota</taxon>
        <taxon>Mucoromycotina</taxon>
        <taxon>Mucoromycetes</taxon>
        <taxon>Mucorales</taxon>
        <taxon>Cunninghamellaceae</taxon>
        <taxon>Absidia</taxon>
    </lineage>
</organism>
<evidence type="ECO:0000313" key="1">
    <source>
        <dbReference type="EMBL" id="SAM07354.1"/>
    </source>
</evidence>
<dbReference type="Proteomes" id="UP000078561">
    <property type="component" value="Unassembled WGS sequence"/>
</dbReference>
<protein>
    <submittedName>
        <fullName evidence="1">Uncharacterized protein</fullName>
    </submittedName>
</protein>
<proteinExistence type="predicted"/>
<dbReference type="EMBL" id="LT554740">
    <property type="protein sequence ID" value="SAM07354.1"/>
    <property type="molecule type" value="Genomic_DNA"/>
</dbReference>
<name>A0A168RT23_ABSGL</name>
<dbReference type="OrthoDB" id="73465at2759"/>
<evidence type="ECO:0000313" key="2">
    <source>
        <dbReference type="Proteomes" id="UP000078561"/>
    </source>
</evidence>
<dbReference type="AlphaFoldDB" id="A0A168RT23"/>
<gene>
    <name evidence="1" type="primary">ABSGL_12995.1 scaffold 13554</name>
</gene>